<sequence length="214" mass="25095">MKKVLVISIVFLALSCSVKKNNRDLSETINSIVKESDITKIEGDIINDFLEVELKKDRYKSYKNYPICIIKERISRLSSLIIYEYCYKDRYLPIKNSTNKDWILNEVQIKNIKDTLVNTIAHNWKVSDFTSINVSIIESSELTKSIKENNYKKYSETLILNLSTPLIINDKNAFITFNANLGWKTMDRFTALMKKNKIGKWEIDSYYYDPNSTW</sequence>
<accession>A0A432CT51</accession>
<dbReference type="PROSITE" id="PS51257">
    <property type="entry name" value="PROKAR_LIPOPROTEIN"/>
    <property type="match status" value="1"/>
</dbReference>
<dbReference type="Proteomes" id="UP000280825">
    <property type="component" value="Unassembled WGS sequence"/>
</dbReference>
<gene>
    <name evidence="1" type="ORF">EKL98_02170</name>
</gene>
<evidence type="ECO:0000313" key="2">
    <source>
        <dbReference type="Proteomes" id="UP000280825"/>
    </source>
</evidence>
<dbReference type="AlphaFoldDB" id="A0A432CT51"/>
<proteinExistence type="predicted"/>
<evidence type="ECO:0000313" key="1">
    <source>
        <dbReference type="EMBL" id="RTZ08145.1"/>
    </source>
</evidence>
<reference evidence="1 2" key="1">
    <citation type="submission" date="2018-12" db="EMBL/GenBank/DDBJ databases">
        <title>Flavobacterium sp. nov., isolated from glacier ice.</title>
        <authorList>
            <person name="Liu Q."/>
            <person name="Xin Y.-H."/>
        </authorList>
    </citation>
    <scope>NUCLEOTIDE SEQUENCE [LARGE SCALE GENOMIC DNA]</scope>
    <source>
        <strain evidence="1 2">RB1N8</strain>
    </source>
</reference>
<comment type="caution">
    <text evidence="1">The sequence shown here is derived from an EMBL/GenBank/DDBJ whole genome shotgun (WGS) entry which is preliminary data.</text>
</comment>
<keyword evidence="2" id="KW-1185">Reference proteome</keyword>
<evidence type="ECO:0008006" key="3">
    <source>
        <dbReference type="Google" id="ProtNLM"/>
    </source>
</evidence>
<name>A0A432CT51_9FLAO</name>
<protein>
    <recommendedName>
        <fullName evidence="3">Lipoprotein</fullName>
    </recommendedName>
</protein>
<dbReference type="EMBL" id="RYDJ01000001">
    <property type="protein sequence ID" value="RTZ08145.1"/>
    <property type="molecule type" value="Genomic_DNA"/>
</dbReference>
<dbReference type="RefSeq" id="WP_126561426.1">
    <property type="nucleotide sequence ID" value="NZ_RYDJ01000001.1"/>
</dbReference>
<organism evidence="1 2">
    <name type="scientific">Flavobacterium bomense</name>
    <dbReference type="NCBI Taxonomy" id="2497483"/>
    <lineage>
        <taxon>Bacteria</taxon>
        <taxon>Pseudomonadati</taxon>
        <taxon>Bacteroidota</taxon>
        <taxon>Flavobacteriia</taxon>
        <taxon>Flavobacteriales</taxon>
        <taxon>Flavobacteriaceae</taxon>
        <taxon>Flavobacterium</taxon>
    </lineage>
</organism>